<dbReference type="InterPro" id="IPR010179">
    <property type="entry name" value="CRISPR-assoc_prot_Cse3"/>
</dbReference>
<dbReference type="Proteomes" id="UP000255460">
    <property type="component" value="Unassembled WGS sequence"/>
</dbReference>
<dbReference type="SMART" id="SM01101">
    <property type="entry name" value="CRISPR_assoc"/>
    <property type="match status" value="1"/>
</dbReference>
<dbReference type="EMBL" id="UFZQ01000001">
    <property type="protein sequence ID" value="STE89031.1"/>
    <property type="molecule type" value="Genomic_DNA"/>
</dbReference>
<gene>
    <name evidence="1" type="ORF">NCTC10418_06753</name>
</gene>
<evidence type="ECO:0000313" key="2">
    <source>
        <dbReference type="Proteomes" id="UP000255460"/>
    </source>
</evidence>
<name>A0A376L5L1_ECOLX</name>
<evidence type="ECO:0000313" key="1">
    <source>
        <dbReference type="EMBL" id="STE89031.1"/>
    </source>
</evidence>
<protein>
    <submittedName>
        <fullName evidence="1">CRISPR-associated protein</fullName>
    </submittedName>
</protein>
<proteinExistence type="predicted"/>
<organism evidence="1 2">
    <name type="scientific">Escherichia coli</name>
    <dbReference type="NCBI Taxonomy" id="562"/>
    <lineage>
        <taxon>Bacteria</taxon>
        <taxon>Pseudomonadati</taxon>
        <taxon>Pseudomonadota</taxon>
        <taxon>Gammaproteobacteria</taxon>
        <taxon>Enterobacterales</taxon>
        <taxon>Enterobacteriaceae</taxon>
        <taxon>Escherichia</taxon>
    </lineage>
</organism>
<dbReference type="NCBIfam" id="TIGR01907">
    <property type="entry name" value="casE_Cse3"/>
    <property type="match status" value="1"/>
</dbReference>
<reference evidence="1 2" key="1">
    <citation type="submission" date="2018-06" db="EMBL/GenBank/DDBJ databases">
        <authorList>
            <consortium name="Pathogen Informatics"/>
            <person name="Doyle S."/>
        </authorList>
    </citation>
    <scope>NUCLEOTIDE SEQUENCE [LARGE SCALE GENOMIC DNA]</scope>
    <source>
        <strain evidence="1 2">NCTC10418</strain>
    </source>
</reference>
<dbReference type="Pfam" id="PF08798">
    <property type="entry name" value="CRISPR_assoc"/>
    <property type="match status" value="1"/>
</dbReference>
<dbReference type="SUPFAM" id="SSF117987">
    <property type="entry name" value="CRISPR-associated protein"/>
    <property type="match status" value="1"/>
</dbReference>
<dbReference type="Gene3D" id="3.30.70.1210">
    <property type="entry name" value="Crispr-associated protein, domain 2"/>
    <property type="match status" value="1"/>
</dbReference>
<sequence>MPVIYAELSTGQQLCFNLRANPTICKAGKRHDLLMEAKRQVRGQAEGSDVWLHQQQAALDWLAAQGERSGFTLLDTSVDAYRQQQLRRENSWQLIQFSSVDYTGMLTVTDPGLFLQRLSQGYGKSRAFGCGLMLIKPGAEA</sequence>
<dbReference type="AlphaFoldDB" id="A0A376L5L1"/>
<accession>A0A376L5L1</accession>